<reference evidence="2 3" key="1">
    <citation type="submission" date="2020-05" db="EMBL/GenBank/DDBJ databases">
        <title>Erythrobacter mangrovi sp. nov., isolated from rhizosphere soil of mangrove plant (Kandelia candel).</title>
        <authorList>
            <person name="Ye Y.H."/>
        </authorList>
    </citation>
    <scope>NUCLEOTIDE SEQUENCE [LARGE SCALE GENOMIC DNA]</scope>
    <source>
        <strain evidence="2 3">EB310</strain>
    </source>
</reference>
<evidence type="ECO:0000313" key="2">
    <source>
        <dbReference type="EMBL" id="QKG72399.1"/>
    </source>
</evidence>
<proteinExistence type="predicted"/>
<keyword evidence="1" id="KW-0812">Transmembrane</keyword>
<keyword evidence="1" id="KW-1133">Transmembrane helix</keyword>
<dbReference type="Pfam" id="PF06170">
    <property type="entry name" value="DUF983"/>
    <property type="match status" value="1"/>
</dbReference>
<dbReference type="Proteomes" id="UP000504693">
    <property type="component" value="Chromosome"/>
</dbReference>
<dbReference type="InterPro" id="IPR009325">
    <property type="entry name" value="DUF983"/>
</dbReference>
<dbReference type="AlphaFoldDB" id="A0A7D3XK18"/>
<feature type="transmembrane region" description="Helical" evidence="1">
    <location>
        <begin position="91"/>
        <end position="110"/>
    </location>
</feature>
<protein>
    <submittedName>
        <fullName evidence="2">DUF983 domain-containing protein</fullName>
    </submittedName>
</protein>
<accession>A0A7D3XK18</accession>
<sequence length="140" mass="15693">MTQPSSLRPDVTLPASPTEMLLRGLRCQCPRCGEARIFGKWLKPLAHCPACALDLSEQRADDFPAYIAMFVTGHLLAPILVLMLFDWAIPSWVVIATIIPLSIVLMLLLLQPAKGAVIALQWWHGMHGFRRERRPEDPQA</sequence>
<keyword evidence="1" id="KW-0472">Membrane</keyword>
<gene>
    <name evidence="2" type="ORF">HQR01_14060</name>
</gene>
<dbReference type="EMBL" id="CP053921">
    <property type="protein sequence ID" value="QKG72399.1"/>
    <property type="molecule type" value="Genomic_DNA"/>
</dbReference>
<name>A0A7D3XK18_9SPHN</name>
<evidence type="ECO:0000256" key="1">
    <source>
        <dbReference type="SAM" id="Phobius"/>
    </source>
</evidence>
<evidence type="ECO:0000313" key="3">
    <source>
        <dbReference type="Proteomes" id="UP000504693"/>
    </source>
</evidence>
<keyword evidence="3" id="KW-1185">Reference proteome</keyword>
<organism evidence="2 3">
    <name type="scientific">Erythrobacter mangrovi</name>
    <dbReference type="NCBI Taxonomy" id="2739433"/>
    <lineage>
        <taxon>Bacteria</taxon>
        <taxon>Pseudomonadati</taxon>
        <taxon>Pseudomonadota</taxon>
        <taxon>Alphaproteobacteria</taxon>
        <taxon>Sphingomonadales</taxon>
        <taxon>Erythrobacteraceae</taxon>
        <taxon>Erythrobacter/Porphyrobacter group</taxon>
        <taxon>Erythrobacter</taxon>
    </lineage>
</organism>
<dbReference type="RefSeq" id="WP_173215622.1">
    <property type="nucleotide sequence ID" value="NZ_CP053921.1"/>
</dbReference>
<dbReference type="KEGG" id="emv:HQR01_14060"/>
<feature type="transmembrane region" description="Helical" evidence="1">
    <location>
        <begin position="63"/>
        <end position="85"/>
    </location>
</feature>